<dbReference type="AlphaFoldDB" id="A0A5J4RX54"/>
<evidence type="ECO:0000313" key="2">
    <source>
        <dbReference type="EMBL" id="KAA6337553.1"/>
    </source>
</evidence>
<dbReference type="PANTHER" id="PTHR46060:SF1">
    <property type="entry name" value="MARINER MOS1 TRANSPOSASE-LIKE PROTEIN"/>
    <property type="match status" value="1"/>
</dbReference>
<dbReference type="PANTHER" id="PTHR46060">
    <property type="entry name" value="MARINER MOS1 TRANSPOSASE-LIKE PROTEIN"/>
    <property type="match status" value="1"/>
</dbReference>
<reference evidence="2 3" key="1">
    <citation type="submission" date="2019-03" db="EMBL/GenBank/DDBJ databases">
        <title>Single cell metagenomics reveals metabolic interactions within the superorganism composed of flagellate Streblomastix strix and complex community of Bacteroidetes bacteria on its surface.</title>
        <authorList>
            <person name="Treitli S.C."/>
            <person name="Kolisko M."/>
            <person name="Husnik F."/>
            <person name="Keeling P."/>
            <person name="Hampl V."/>
        </authorList>
    </citation>
    <scope>NUCLEOTIDE SEQUENCE [LARGE SCALE GENOMIC DNA]</scope>
    <source>
        <strain evidence="2">ST1C</strain>
    </source>
</reference>
<organism evidence="2 3">
    <name type="scientific">Streblomastix strix</name>
    <dbReference type="NCBI Taxonomy" id="222440"/>
    <lineage>
        <taxon>Eukaryota</taxon>
        <taxon>Metamonada</taxon>
        <taxon>Preaxostyla</taxon>
        <taxon>Oxymonadida</taxon>
        <taxon>Streblomastigidae</taxon>
        <taxon>Streblomastix</taxon>
    </lineage>
</organism>
<evidence type="ECO:0000313" key="3">
    <source>
        <dbReference type="Proteomes" id="UP000324800"/>
    </source>
</evidence>
<proteinExistence type="predicted"/>
<dbReference type="InterPro" id="IPR052709">
    <property type="entry name" value="Transposase-MT_Hybrid"/>
</dbReference>
<dbReference type="EMBL" id="SNRW01041403">
    <property type="protein sequence ID" value="KAA6337553.1"/>
    <property type="molecule type" value="Genomic_DNA"/>
</dbReference>
<gene>
    <name evidence="2" type="ORF">EZS28_052777</name>
</gene>
<dbReference type="GO" id="GO:0003676">
    <property type="term" value="F:nucleic acid binding"/>
    <property type="evidence" value="ECO:0007669"/>
    <property type="project" value="InterPro"/>
</dbReference>
<sequence>MDYAKDMKKQIKQFEKSDFRNIVTGDETWIYLRNYASFVFRRRGEEPLEKPRQAIGDEKRMFTVFFSGEGIQFIHMLPKMQTMDSEIFIKEIIQPLDEQYQQQRSKDDRNVWIHFDNARVHTSKKTQACISRSIFTKLKLPAYSPDISPCDFFLFGVLKQELKGKLFRNEDKAEQAVTRILNEIHPGEIQRAFRNWIYRLDYIIAHDGNYYNKSKW</sequence>
<dbReference type="InterPro" id="IPR036397">
    <property type="entry name" value="RNaseH_sf"/>
</dbReference>
<protein>
    <recommendedName>
        <fullName evidence="1">Tc1-like transposase DDE domain-containing protein</fullName>
    </recommendedName>
</protein>
<dbReference type="InterPro" id="IPR038717">
    <property type="entry name" value="Tc1-like_DDE_dom"/>
</dbReference>
<comment type="caution">
    <text evidence="2">The sequence shown here is derived from an EMBL/GenBank/DDBJ whole genome shotgun (WGS) entry which is preliminary data.</text>
</comment>
<dbReference type="Proteomes" id="UP000324800">
    <property type="component" value="Unassembled WGS sequence"/>
</dbReference>
<accession>A0A5J4RX54</accession>
<evidence type="ECO:0000259" key="1">
    <source>
        <dbReference type="Pfam" id="PF13358"/>
    </source>
</evidence>
<feature type="domain" description="Tc1-like transposase DDE" evidence="1">
    <location>
        <begin position="22"/>
        <end position="170"/>
    </location>
</feature>
<dbReference type="Gene3D" id="3.30.420.10">
    <property type="entry name" value="Ribonuclease H-like superfamily/Ribonuclease H"/>
    <property type="match status" value="1"/>
</dbReference>
<dbReference type="Pfam" id="PF13358">
    <property type="entry name" value="DDE_3"/>
    <property type="match status" value="1"/>
</dbReference>
<name>A0A5J4RX54_9EUKA</name>
<dbReference type="OrthoDB" id="10017160at2759"/>